<keyword evidence="1 4" id="KW-0732">Signal</keyword>
<dbReference type="InterPro" id="IPR015943">
    <property type="entry name" value="WD40/YVTN_repeat-like_dom_sf"/>
</dbReference>
<evidence type="ECO:0000256" key="2">
    <source>
        <dbReference type="ARBA" id="ARBA00023136"/>
    </source>
</evidence>
<dbReference type="PROSITE" id="PS51257">
    <property type="entry name" value="PROKAR_LIPOPROTEIN"/>
    <property type="match status" value="1"/>
</dbReference>
<evidence type="ECO:0000256" key="1">
    <source>
        <dbReference type="ARBA" id="ARBA00022729"/>
    </source>
</evidence>
<dbReference type="InterPro" id="IPR017687">
    <property type="entry name" value="BamB"/>
</dbReference>
<keyword evidence="7" id="KW-1185">Reference proteome</keyword>
<dbReference type="Proteomes" id="UP000242258">
    <property type="component" value="Unassembled WGS sequence"/>
</dbReference>
<comment type="similarity">
    <text evidence="4">Belongs to the BamB family.</text>
</comment>
<dbReference type="InterPro" id="IPR002372">
    <property type="entry name" value="PQQ_rpt_dom"/>
</dbReference>
<protein>
    <recommendedName>
        <fullName evidence="4">Outer membrane protein assembly factor BamB</fullName>
    </recommendedName>
</protein>
<dbReference type="GO" id="GO:0009279">
    <property type="term" value="C:cell outer membrane"/>
    <property type="evidence" value="ECO:0007669"/>
    <property type="project" value="UniProtKB-SubCell"/>
</dbReference>
<dbReference type="STRING" id="1628148.BI198_04210"/>
<evidence type="ECO:0000313" key="7">
    <source>
        <dbReference type="Proteomes" id="UP000242258"/>
    </source>
</evidence>
<dbReference type="RefSeq" id="WP_070048421.1">
    <property type="nucleotide sequence ID" value="NZ_CBCSDO010000003.1"/>
</dbReference>
<comment type="caution">
    <text evidence="6">The sequence shown here is derived from an EMBL/GenBank/DDBJ whole genome shotgun (WGS) entry which is preliminary data.</text>
</comment>
<organism evidence="6 7">
    <name type="scientific">Rheinheimera salexigens</name>
    <dbReference type="NCBI Taxonomy" id="1628148"/>
    <lineage>
        <taxon>Bacteria</taxon>
        <taxon>Pseudomonadati</taxon>
        <taxon>Pseudomonadota</taxon>
        <taxon>Gammaproteobacteria</taxon>
        <taxon>Chromatiales</taxon>
        <taxon>Chromatiaceae</taxon>
        <taxon>Rheinheimera</taxon>
    </lineage>
</organism>
<evidence type="ECO:0000256" key="4">
    <source>
        <dbReference type="HAMAP-Rule" id="MF_00923"/>
    </source>
</evidence>
<gene>
    <name evidence="4" type="primary">bamB</name>
    <name evidence="6" type="ORF">BI198_04210</name>
</gene>
<keyword evidence="3 4" id="KW-0998">Cell outer membrane</keyword>
<comment type="subcellular location">
    <subcellularLocation>
        <location evidence="4">Cell outer membrane</location>
        <topology evidence="4">Lipid-anchor</topology>
    </subcellularLocation>
</comment>
<dbReference type="SMART" id="SM00564">
    <property type="entry name" value="PQQ"/>
    <property type="match status" value="6"/>
</dbReference>
<comment type="subunit">
    <text evidence="4">Part of the Bam complex.</text>
</comment>
<reference evidence="7" key="1">
    <citation type="submission" date="2016-09" db="EMBL/GenBank/DDBJ databases">
        <authorList>
            <person name="Wan X."/>
            <person name="Hou S."/>
        </authorList>
    </citation>
    <scope>NUCLEOTIDE SEQUENCE [LARGE SCALE GENOMIC DNA]</scope>
    <source>
        <strain evidence="7">KH87</strain>
    </source>
</reference>
<dbReference type="AlphaFoldDB" id="A0A1E7Q3V1"/>
<feature type="domain" description="Pyrrolo-quinoline quinone repeat" evidence="5">
    <location>
        <begin position="70"/>
        <end position="321"/>
    </location>
</feature>
<dbReference type="InterPro" id="IPR018391">
    <property type="entry name" value="PQQ_b-propeller_rpt"/>
</dbReference>
<dbReference type="NCBIfam" id="TIGR03300">
    <property type="entry name" value="assembly_YfgL"/>
    <property type="match status" value="1"/>
</dbReference>
<dbReference type="EMBL" id="MKEK01000001">
    <property type="protein sequence ID" value="OEY68855.1"/>
    <property type="molecule type" value="Genomic_DNA"/>
</dbReference>
<proteinExistence type="inferred from homology"/>
<keyword evidence="4" id="KW-0449">Lipoprotein</keyword>
<dbReference type="PANTHER" id="PTHR34512:SF30">
    <property type="entry name" value="OUTER MEMBRANE PROTEIN ASSEMBLY FACTOR BAMB"/>
    <property type="match status" value="1"/>
</dbReference>
<evidence type="ECO:0000313" key="6">
    <source>
        <dbReference type="EMBL" id="OEY68855.1"/>
    </source>
</evidence>
<dbReference type="PANTHER" id="PTHR34512">
    <property type="entry name" value="CELL SURFACE PROTEIN"/>
    <property type="match status" value="1"/>
</dbReference>
<dbReference type="SUPFAM" id="SSF50998">
    <property type="entry name" value="Quinoprotein alcohol dehydrogenase-like"/>
    <property type="match status" value="1"/>
</dbReference>
<dbReference type="GO" id="GO:0043165">
    <property type="term" value="P:Gram-negative-bacterium-type cell outer membrane assembly"/>
    <property type="evidence" value="ECO:0007669"/>
    <property type="project" value="UniProtKB-UniRule"/>
</dbReference>
<name>A0A1E7Q3V1_9GAMM</name>
<dbReference type="Pfam" id="PF13360">
    <property type="entry name" value="PQQ_2"/>
    <property type="match status" value="1"/>
</dbReference>
<dbReference type="HAMAP" id="MF_00923">
    <property type="entry name" value="OM_assembly_BamB"/>
    <property type="match status" value="1"/>
</dbReference>
<dbReference type="Gene3D" id="2.130.10.10">
    <property type="entry name" value="YVTN repeat-like/Quinoprotein amine dehydrogenase"/>
    <property type="match status" value="1"/>
</dbReference>
<dbReference type="OrthoDB" id="5173551at2"/>
<accession>A0A1E7Q3V1</accession>
<sequence>MRLQLKYIASLLLLLVVAGCSNKEELVLPAVQNSIKPAVVWKTSIGNGVEHFESSLEPIIIEQTVFAASREGIVAAYDLSTGKRKWQFDLRKPDGGSAWQNISSLWSGGNARISGGISFGYDKLFLGTENGEVFALSPQTGELLWRVEVKGEVLAKPAVGEGLVVVATGAGTLIALHPDSGEQRWEFENEQPALTLRGVGEPVIHAGGVIYGSGSGHVGVVIADRGYQAWEEQIAVPTGSTDLSRLADVDASPIVVGNAIIAIGYNGELVALEMRSGKALWKRDFSSFRNMALADDSLYLVDSEGRIAALDSSNGAERWTQYGLHKHFLTGATVYKNYIVIGDNQGNLHWLDRSNGSFVARQSMDSSGFYTEAVASEQYLLVQSRNGELVLLQTP</sequence>
<dbReference type="GO" id="GO:0051205">
    <property type="term" value="P:protein insertion into membrane"/>
    <property type="evidence" value="ECO:0007669"/>
    <property type="project" value="UniProtKB-UniRule"/>
</dbReference>
<comment type="function">
    <text evidence="4">Part of the outer membrane protein assembly complex, which is involved in assembly and insertion of beta-barrel proteins into the outer membrane.</text>
</comment>
<keyword evidence="2 4" id="KW-0472">Membrane</keyword>
<evidence type="ECO:0000256" key="3">
    <source>
        <dbReference type="ARBA" id="ARBA00023237"/>
    </source>
</evidence>
<keyword evidence="4" id="KW-0564">Palmitate</keyword>
<evidence type="ECO:0000259" key="5">
    <source>
        <dbReference type="Pfam" id="PF13360"/>
    </source>
</evidence>
<dbReference type="NCBIfam" id="NF008351">
    <property type="entry name" value="PRK11138.1"/>
    <property type="match status" value="1"/>
</dbReference>
<dbReference type="InterPro" id="IPR011047">
    <property type="entry name" value="Quinoprotein_ADH-like_sf"/>
</dbReference>